<accession>A0A819SKE2</accession>
<evidence type="ECO:0000313" key="2">
    <source>
        <dbReference type="EMBL" id="CAF4053405.1"/>
    </source>
</evidence>
<name>A0A819SKE2_9BILA</name>
<comment type="caution">
    <text evidence="2">The sequence shown here is derived from an EMBL/GenBank/DDBJ whole genome shotgun (WGS) entry which is preliminary data.</text>
</comment>
<gene>
    <name evidence="2" type="ORF">OTI717_LOCUS31762</name>
</gene>
<dbReference type="AlphaFoldDB" id="A0A819SKE2"/>
<evidence type="ECO:0000256" key="1">
    <source>
        <dbReference type="SAM" id="MobiDB-lite"/>
    </source>
</evidence>
<proteinExistence type="predicted"/>
<organism evidence="2 3">
    <name type="scientific">Rotaria sordida</name>
    <dbReference type="NCBI Taxonomy" id="392033"/>
    <lineage>
        <taxon>Eukaryota</taxon>
        <taxon>Metazoa</taxon>
        <taxon>Spiralia</taxon>
        <taxon>Gnathifera</taxon>
        <taxon>Rotifera</taxon>
        <taxon>Eurotatoria</taxon>
        <taxon>Bdelloidea</taxon>
        <taxon>Philodinida</taxon>
        <taxon>Philodinidae</taxon>
        <taxon>Rotaria</taxon>
    </lineage>
</organism>
<evidence type="ECO:0000313" key="3">
    <source>
        <dbReference type="Proteomes" id="UP000663823"/>
    </source>
</evidence>
<reference evidence="2" key="1">
    <citation type="submission" date="2021-02" db="EMBL/GenBank/DDBJ databases">
        <authorList>
            <person name="Nowell W R."/>
        </authorList>
    </citation>
    <scope>NUCLEOTIDE SEQUENCE</scope>
</reference>
<feature type="region of interest" description="Disordered" evidence="1">
    <location>
        <begin position="77"/>
        <end position="105"/>
    </location>
</feature>
<dbReference type="EMBL" id="CAJOAX010009302">
    <property type="protein sequence ID" value="CAF4053405.1"/>
    <property type="molecule type" value="Genomic_DNA"/>
</dbReference>
<protein>
    <submittedName>
        <fullName evidence="2">Uncharacterized protein</fullName>
    </submittedName>
</protein>
<sequence>MIYPSNSSIQTSYETPTAASTNITLNIDDLSDISEDEEPEILMPRFDKQPQILLPKFDEQNYLTIEATEEEMSEFNVQGQQQAQEETTTTRKLSKSEKQRKKNMKLKWKQKYHPNFHHKIKGPIYYRYDYRKNRAQLKEDNIYTSHQLTINRHKRKVLISFKSETEQEQARIKMAINYFSREQYEQRWR</sequence>
<dbReference type="Proteomes" id="UP000663823">
    <property type="component" value="Unassembled WGS sequence"/>
</dbReference>